<dbReference type="SMART" id="SM00353">
    <property type="entry name" value="HLH"/>
    <property type="match status" value="1"/>
</dbReference>
<dbReference type="InterPro" id="IPR045843">
    <property type="entry name" value="IND-like"/>
</dbReference>
<evidence type="ECO:0000256" key="3">
    <source>
        <dbReference type="ARBA" id="ARBA00023125"/>
    </source>
</evidence>
<dbReference type="GO" id="GO:0000981">
    <property type="term" value="F:DNA-binding transcription factor activity, RNA polymerase II-specific"/>
    <property type="evidence" value="ECO:0007669"/>
    <property type="project" value="TreeGrafter"/>
</dbReference>
<evidence type="ECO:0000313" key="8">
    <source>
        <dbReference type="EMBL" id="KAG6474612.1"/>
    </source>
</evidence>
<sequence>MGDLGEQRRKMVYGSPRPVEKEESDSELHFYQQDQNLQLNSGLLRFRSAPSSLFGELAGGASSQFQPPEFVSSSPAMVYHHHLLNHGLAQRSNHKEMQQQQQLEIGGGRKSTNLSNLARQSSTPAGFFSHFNSDNGYALMRDLSEGFRNSELGLKNQMSFSSRQSSLMSQISEMGDEELGGSSPDESSQRYAAGVPMTSWAEASLLAGNNPSGPGNREEEGKVVELRNYVAGLTHQLSLPKPAAEMAAMEKLIQFQDASPCRIRAKRGCATHPRSIAERVRRTKISERMRKLQELVPNMDKQTNTADMLDLAVEYIKDLQRQVDVIQSNHYLNSHALVVSSNLHLIHACFVPVQGLKGRPSKLPLLV</sequence>
<evidence type="ECO:0000256" key="1">
    <source>
        <dbReference type="ARBA" id="ARBA00004123"/>
    </source>
</evidence>
<dbReference type="FunFam" id="4.10.280.10:FF:000021">
    <property type="entry name" value="Transcription factor bHLH130 family"/>
    <property type="match status" value="1"/>
</dbReference>
<evidence type="ECO:0000256" key="4">
    <source>
        <dbReference type="ARBA" id="ARBA00023163"/>
    </source>
</evidence>
<dbReference type="Pfam" id="PF00010">
    <property type="entry name" value="HLH"/>
    <property type="match status" value="1"/>
</dbReference>
<dbReference type="PROSITE" id="PS50888">
    <property type="entry name" value="BHLH"/>
    <property type="match status" value="1"/>
</dbReference>
<evidence type="ECO:0000256" key="5">
    <source>
        <dbReference type="ARBA" id="ARBA00023242"/>
    </source>
</evidence>
<gene>
    <name evidence="8" type="ORF">ZIOFF_068550</name>
</gene>
<evidence type="ECO:0000256" key="2">
    <source>
        <dbReference type="ARBA" id="ARBA00023015"/>
    </source>
</evidence>
<comment type="subcellular location">
    <subcellularLocation>
        <location evidence="1">Nucleus</location>
    </subcellularLocation>
</comment>
<dbReference type="PANTHER" id="PTHR16223:SF125">
    <property type="entry name" value="OS08G0506700 PROTEIN"/>
    <property type="match status" value="1"/>
</dbReference>
<evidence type="ECO:0000259" key="7">
    <source>
        <dbReference type="PROSITE" id="PS50888"/>
    </source>
</evidence>
<feature type="domain" description="BHLH" evidence="7">
    <location>
        <begin position="269"/>
        <end position="319"/>
    </location>
</feature>
<accession>A0A8J5C855</accession>
<proteinExistence type="predicted"/>
<feature type="region of interest" description="Disordered" evidence="6">
    <location>
        <begin position="1"/>
        <end position="24"/>
    </location>
</feature>
<name>A0A8J5C855_ZINOF</name>
<dbReference type="OrthoDB" id="2019494at2759"/>
<reference evidence="8 9" key="1">
    <citation type="submission" date="2020-08" db="EMBL/GenBank/DDBJ databases">
        <title>Plant Genome Project.</title>
        <authorList>
            <person name="Zhang R.-G."/>
        </authorList>
    </citation>
    <scope>NUCLEOTIDE SEQUENCE [LARGE SCALE GENOMIC DNA]</scope>
    <source>
        <tissue evidence="8">Rhizome</tissue>
    </source>
</reference>
<feature type="region of interest" description="Disordered" evidence="6">
    <location>
        <begin position="163"/>
        <end position="193"/>
    </location>
</feature>
<dbReference type="GO" id="GO:0005634">
    <property type="term" value="C:nucleus"/>
    <property type="evidence" value="ECO:0007669"/>
    <property type="project" value="UniProtKB-SubCell"/>
</dbReference>
<dbReference type="EMBL" id="JACMSC010000019">
    <property type="protein sequence ID" value="KAG6474612.1"/>
    <property type="molecule type" value="Genomic_DNA"/>
</dbReference>
<comment type="caution">
    <text evidence="8">The sequence shown here is derived from an EMBL/GenBank/DDBJ whole genome shotgun (WGS) entry which is preliminary data.</text>
</comment>
<keyword evidence="5" id="KW-0539">Nucleus</keyword>
<organism evidence="8 9">
    <name type="scientific">Zingiber officinale</name>
    <name type="common">Ginger</name>
    <name type="synonym">Amomum zingiber</name>
    <dbReference type="NCBI Taxonomy" id="94328"/>
    <lineage>
        <taxon>Eukaryota</taxon>
        <taxon>Viridiplantae</taxon>
        <taxon>Streptophyta</taxon>
        <taxon>Embryophyta</taxon>
        <taxon>Tracheophyta</taxon>
        <taxon>Spermatophyta</taxon>
        <taxon>Magnoliopsida</taxon>
        <taxon>Liliopsida</taxon>
        <taxon>Zingiberales</taxon>
        <taxon>Zingiberaceae</taxon>
        <taxon>Zingiber</taxon>
    </lineage>
</organism>
<dbReference type="GO" id="GO:0046983">
    <property type="term" value="F:protein dimerization activity"/>
    <property type="evidence" value="ECO:0007669"/>
    <property type="project" value="InterPro"/>
</dbReference>
<keyword evidence="3" id="KW-0238">DNA-binding</keyword>
<keyword evidence="2" id="KW-0805">Transcription regulation</keyword>
<evidence type="ECO:0000256" key="6">
    <source>
        <dbReference type="SAM" id="MobiDB-lite"/>
    </source>
</evidence>
<keyword evidence="9" id="KW-1185">Reference proteome</keyword>
<evidence type="ECO:0000313" key="9">
    <source>
        <dbReference type="Proteomes" id="UP000734854"/>
    </source>
</evidence>
<dbReference type="PANTHER" id="PTHR16223">
    <property type="entry name" value="TRANSCRIPTION FACTOR BHLH83-RELATED"/>
    <property type="match status" value="1"/>
</dbReference>
<feature type="region of interest" description="Disordered" evidence="6">
    <location>
        <begin position="91"/>
        <end position="116"/>
    </location>
</feature>
<dbReference type="GO" id="GO:0000978">
    <property type="term" value="F:RNA polymerase II cis-regulatory region sequence-specific DNA binding"/>
    <property type="evidence" value="ECO:0007669"/>
    <property type="project" value="TreeGrafter"/>
</dbReference>
<feature type="compositionally biased region" description="Low complexity" evidence="6">
    <location>
        <begin position="163"/>
        <end position="172"/>
    </location>
</feature>
<protein>
    <recommendedName>
        <fullName evidence="7">BHLH domain-containing protein</fullName>
    </recommendedName>
</protein>
<keyword evidence="4" id="KW-0804">Transcription</keyword>
<dbReference type="Proteomes" id="UP000734854">
    <property type="component" value="Unassembled WGS sequence"/>
</dbReference>
<dbReference type="InterPro" id="IPR011598">
    <property type="entry name" value="bHLH_dom"/>
</dbReference>
<dbReference type="AlphaFoldDB" id="A0A8J5C855"/>